<comment type="caution">
    <text evidence="1">The sequence shown here is derived from an EMBL/GenBank/DDBJ whole genome shotgun (WGS) entry which is preliminary data.</text>
</comment>
<sequence length="72" mass="7973">MTLALDQYVTGSVVAASLAPQAVDGFDPVLRRLLKGQQFFVKLSDGRWRPQGCQLGLSCCFQFSDLLEPVQR</sequence>
<dbReference type="Proteomes" id="UP000806285">
    <property type="component" value="Unassembled WGS sequence"/>
</dbReference>
<organism evidence="1 2">
    <name type="scientific">Ramlibacter pallidus</name>
    <dbReference type="NCBI Taxonomy" id="2780087"/>
    <lineage>
        <taxon>Bacteria</taxon>
        <taxon>Pseudomonadati</taxon>
        <taxon>Pseudomonadota</taxon>
        <taxon>Betaproteobacteria</taxon>
        <taxon>Burkholderiales</taxon>
        <taxon>Comamonadaceae</taxon>
        <taxon>Ramlibacter</taxon>
    </lineage>
</organism>
<reference evidence="1 2" key="1">
    <citation type="submission" date="2020-10" db="EMBL/GenBank/DDBJ databases">
        <title>Ramlibacter sp. HM2 16S ribosomal RNA gene Genome sequencing and assembly.</title>
        <authorList>
            <person name="Kang M."/>
        </authorList>
    </citation>
    <scope>NUCLEOTIDE SEQUENCE [LARGE SCALE GENOMIC DNA]</scope>
    <source>
        <strain evidence="1 2">HM2</strain>
    </source>
</reference>
<accession>A0ABR9S247</accession>
<proteinExistence type="predicted"/>
<name>A0ABR9S247_9BURK</name>
<protein>
    <submittedName>
        <fullName evidence="1">Uncharacterized protein</fullName>
    </submittedName>
</protein>
<dbReference type="RefSeq" id="WP_193676140.1">
    <property type="nucleotide sequence ID" value="NZ_JADDIV010000002.1"/>
</dbReference>
<evidence type="ECO:0000313" key="2">
    <source>
        <dbReference type="Proteomes" id="UP000806285"/>
    </source>
</evidence>
<dbReference type="EMBL" id="JADDIV010000002">
    <property type="protein sequence ID" value="MBE7367548.1"/>
    <property type="molecule type" value="Genomic_DNA"/>
</dbReference>
<evidence type="ECO:0000313" key="1">
    <source>
        <dbReference type="EMBL" id="MBE7367548.1"/>
    </source>
</evidence>
<keyword evidence="2" id="KW-1185">Reference proteome</keyword>
<gene>
    <name evidence="1" type="ORF">IM787_08225</name>
</gene>